<gene>
    <name evidence="1" type="primary">ORF1</name>
</gene>
<organism evidence="1">
    <name type="scientific">Drosophila melanogaster</name>
    <name type="common">Fruit fly</name>
    <dbReference type="NCBI Taxonomy" id="7227"/>
    <lineage>
        <taxon>Eukaryota</taxon>
        <taxon>Metazoa</taxon>
        <taxon>Ecdysozoa</taxon>
        <taxon>Arthropoda</taxon>
        <taxon>Hexapoda</taxon>
        <taxon>Insecta</taxon>
        <taxon>Pterygota</taxon>
        <taxon>Neoptera</taxon>
        <taxon>Endopterygota</taxon>
        <taxon>Diptera</taxon>
        <taxon>Brachycera</taxon>
        <taxon>Muscomorpha</taxon>
        <taxon>Ephydroidea</taxon>
        <taxon>Drosophilidae</taxon>
        <taxon>Drosophila</taxon>
        <taxon>Sophophora</taxon>
    </lineage>
</organism>
<dbReference type="AlphaFoldDB" id="Q7KWI1"/>
<reference evidence="1" key="1">
    <citation type="submission" date="1999-01" db="EMBL/GenBank/DDBJ databases">
        <title>Complete sequence of the Antennapedia complex of Drosophila.</title>
        <authorList>
            <person name="Celniker S.E."/>
            <person name="Pfeiffer B."/>
            <person name="Knafels J."/>
            <person name="Martin C.H."/>
            <person name="Mayeda C.A."/>
            <person name="Palazzolo M.J."/>
        </authorList>
    </citation>
    <scope>NUCLEOTIDE SEQUENCE</scope>
</reference>
<name>Q7KWI1_DROME</name>
<accession>Q7KWI1</accession>
<dbReference type="EMBL" id="AE001572">
    <property type="protein sequence ID" value="AAD19799.1"/>
    <property type="molecule type" value="Genomic_DNA"/>
</dbReference>
<evidence type="ECO:0000313" key="1">
    <source>
        <dbReference type="EMBL" id="AAD19799.1"/>
    </source>
</evidence>
<protein>
    <submittedName>
        <fullName evidence="1">Uncharacterized protein ORF1</fullName>
    </submittedName>
</protein>
<sequence>RYFQLYLTLAATFPHGYPVMTFPLFQRIFSEFSEGENPIAPVIKFANNSLVRGLRMGRPMDRRPETDSHSPRRRLEHILLGNKQSHKLSKSSMKPRGASFLTALLSLHYEDNCGRRATKSRDNSFGFTFSAATGGSFNRCYKLDNNRLGSPIIISPSTWRDSGSCGPGTLELSLTQRQILAGFRSKQASRLPIANGRESSDLASLRGASRAVQRRRDLRLAA</sequence>
<feature type="non-terminal residue" evidence="1">
    <location>
        <position position="1"/>
    </location>
</feature>
<proteinExistence type="predicted"/>